<name>A0A3E5GF66_9FIRM</name>
<dbReference type="Proteomes" id="UP000284112">
    <property type="component" value="Unassembled WGS sequence"/>
</dbReference>
<dbReference type="EMBL" id="QRHW01000011">
    <property type="protein sequence ID" value="RHG08872.1"/>
    <property type="molecule type" value="Genomic_DNA"/>
</dbReference>
<dbReference type="Proteomes" id="UP000284095">
    <property type="component" value="Unassembled WGS sequence"/>
</dbReference>
<evidence type="ECO:0000256" key="1">
    <source>
        <dbReference type="SAM" id="MobiDB-lite"/>
    </source>
</evidence>
<dbReference type="AlphaFoldDB" id="A0A3E5GF66"/>
<evidence type="ECO:0000313" key="5">
    <source>
        <dbReference type="EMBL" id="RHG23563.1"/>
    </source>
</evidence>
<evidence type="ECO:0000313" key="3">
    <source>
        <dbReference type="EMBL" id="RGO33038.1"/>
    </source>
</evidence>
<evidence type="ECO:0000256" key="2">
    <source>
        <dbReference type="SAM" id="SignalP"/>
    </source>
</evidence>
<organism evidence="3 6">
    <name type="scientific">Dorea longicatena</name>
    <dbReference type="NCBI Taxonomy" id="88431"/>
    <lineage>
        <taxon>Bacteria</taxon>
        <taxon>Bacillati</taxon>
        <taxon>Bacillota</taxon>
        <taxon>Clostridia</taxon>
        <taxon>Lachnospirales</taxon>
        <taxon>Lachnospiraceae</taxon>
        <taxon>Dorea</taxon>
    </lineage>
</organism>
<evidence type="ECO:0000313" key="7">
    <source>
        <dbReference type="Proteomes" id="UP000284095"/>
    </source>
</evidence>
<gene>
    <name evidence="5" type="ORF">DW265_11870</name>
    <name evidence="4" type="ORF">DW641_08140</name>
    <name evidence="3" type="ORF">DXB16_06745</name>
</gene>
<feature type="region of interest" description="Disordered" evidence="1">
    <location>
        <begin position="58"/>
        <end position="78"/>
    </location>
</feature>
<keyword evidence="2" id="KW-0732">Signal</keyword>
<reference evidence="6 7" key="1">
    <citation type="submission" date="2018-08" db="EMBL/GenBank/DDBJ databases">
        <title>A genome reference for cultivated species of the human gut microbiota.</title>
        <authorList>
            <person name="Zou Y."/>
            <person name="Xue W."/>
            <person name="Luo G."/>
        </authorList>
    </citation>
    <scope>NUCLEOTIDE SEQUENCE [LARGE SCALE GENOMIC DNA]</scope>
    <source>
        <strain evidence="5 7">AM22-22</strain>
        <strain evidence="4 8">AM23-13</strain>
        <strain evidence="3 6">OM02-16</strain>
    </source>
</reference>
<dbReference type="RefSeq" id="WP_117597835.1">
    <property type="nucleotide sequence ID" value="NZ_AP031429.1"/>
</dbReference>
<evidence type="ECO:0008006" key="9">
    <source>
        <dbReference type="Google" id="ProtNLM"/>
    </source>
</evidence>
<keyword evidence="7" id="KW-1185">Reference proteome</keyword>
<accession>A0A3E5GF66</accession>
<comment type="caution">
    <text evidence="3">The sequence shown here is derived from an EMBL/GenBank/DDBJ whole genome shotgun (WGS) entry which is preliminary data.</text>
</comment>
<protein>
    <recommendedName>
        <fullName evidence="9">DUF4366 domain-containing protein</fullName>
    </recommendedName>
</protein>
<feature type="chain" id="PRO_5041870922" description="DUF4366 domain-containing protein" evidence="2">
    <location>
        <begin position="20"/>
        <end position="78"/>
    </location>
</feature>
<proteinExistence type="predicted"/>
<evidence type="ECO:0000313" key="8">
    <source>
        <dbReference type="Proteomes" id="UP000284112"/>
    </source>
</evidence>
<dbReference type="EMBL" id="QRIC01000030">
    <property type="protein sequence ID" value="RHG23563.1"/>
    <property type="molecule type" value="Genomic_DNA"/>
</dbReference>
<dbReference type="Proteomes" id="UP000261285">
    <property type="component" value="Unassembled WGS sequence"/>
</dbReference>
<sequence>MAKWIKKLLGLAAIGSAAAGLVYYFKKSKKDEGEDFNDDFEDEDFDLDNDLQPVDREYVDLNAGKVSPEETDETEETD</sequence>
<feature type="compositionally biased region" description="Acidic residues" evidence="1">
    <location>
        <begin position="69"/>
        <end position="78"/>
    </location>
</feature>
<evidence type="ECO:0000313" key="4">
    <source>
        <dbReference type="EMBL" id="RHG08872.1"/>
    </source>
</evidence>
<feature type="signal peptide" evidence="2">
    <location>
        <begin position="1"/>
        <end position="19"/>
    </location>
</feature>
<dbReference type="EMBL" id="QSVN01000005">
    <property type="protein sequence ID" value="RGO33038.1"/>
    <property type="molecule type" value="Genomic_DNA"/>
</dbReference>
<evidence type="ECO:0000313" key="6">
    <source>
        <dbReference type="Proteomes" id="UP000261285"/>
    </source>
</evidence>